<evidence type="ECO:0000313" key="2">
    <source>
        <dbReference type="EMBL" id="GBP67911.1"/>
    </source>
</evidence>
<reference evidence="2 3" key="1">
    <citation type="journal article" date="2019" name="Commun. Biol.">
        <title>The bagworm genome reveals a unique fibroin gene that provides high tensile strength.</title>
        <authorList>
            <person name="Kono N."/>
            <person name="Nakamura H."/>
            <person name="Ohtoshi R."/>
            <person name="Tomita M."/>
            <person name="Numata K."/>
            <person name="Arakawa K."/>
        </authorList>
    </citation>
    <scope>NUCLEOTIDE SEQUENCE [LARGE SCALE GENOMIC DNA]</scope>
</reference>
<name>A0A4C1XVH0_EUMVA</name>
<dbReference type="Proteomes" id="UP000299102">
    <property type="component" value="Unassembled WGS sequence"/>
</dbReference>
<protein>
    <submittedName>
        <fullName evidence="2">Uncharacterized protein</fullName>
    </submittedName>
</protein>
<feature type="region of interest" description="Disordered" evidence="1">
    <location>
        <begin position="96"/>
        <end position="131"/>
    </location>
</feature>
<organism evidence="2 3">
    <name type="scientific">Eumeta variegata</name>
    <name type="common">Bagworm moth</name>
    <name type="synonym">Eumeta japonica</name>
    <dbReference type="NCBI Taxonomy" id="151549"/>
    <lineage>
        <taxon>Eukaryota</taxon>
        <taxon>Metazoa</taxon>
        <taxon>Ecdysozoa</taxon>
        <taxon>Arthropoda</taxon>
        <taxon>Hexapoda</taxon>
        <taxon>Insecta</taxon>
        <taxon>Pterygota</taxon>
        <taxon>Neoptera</taxon>
        <taxon>Endopterygota</taxon>
        <taxon>Lepidoptera</taxon>
        <taxon>Glossata</taxon>
        <taxon>Ditrysia</taxon>
        <taxon>Tineoidea</taxon>
        <taxon>Psychidae</taxon>
        <taxon>Oiketicinae</taxon>
        <taxon>Eumeta</taxon>
    </lineage>
</organism>
<keyword evidence="3" id="KW-1185">Reference proteome</keyword>
<feature type="compositionally biased region" description="Gly residues" evidence="1">
    <location>
        <begin position="99"/>
        <end position="113"/>
    </location>
</feature>
<feature type="compositionally biased region" description="Basic and acidic residues" evidence="1">
    <location>
        <begin position="118"/>
        <end position="131"/>
    </location>
</feature>
<sequence length="131" mass="14071">MRLCEPLHPLAETHKNVRPEKGRATGQRLADSTTDLLVGIKARKNLNSRSPTKNERLRQNTAAATTHFGFQNGPFRFAPTRPLLARAHGDRFTNMAAITGGGGSGGGGGGGGSLESFLRSDLRTSEERKKC</sequence>
<evidence type="ECO:0000313" key="3">
    <source>
        <dbReference type="Proteomes" id="UP000299102"/>
    </source>
</evidence>
<gene>
    <name evidence="2" type="ORF">EVAR_38379_1</name>
</gene>
<comment type="caution">
    <text evidence="2">The sequence shown here is derived from an EMBL/GenBank/DDBJ whole genome shotgun (WGS) entry which is preliminary data.</text>
</comment>
<evidence type="ECO:0000256" key="1">
    <source>
        <dbReference type="SAM" id="MobiDB-lite"/>
    </source>
</evidence>
<dbReference type="AlphaFoldDB" id="A0A4C1XVH0"/>
<proteinExistence type="predicted"/>
<dbReference type="EMBL" id="BGZK01000995">
    <property type="protein sequence ID" value="GBP67911.1"/>
    <property type="molecule type" value="Genomic_DNA"/>
</dbReference>
<accession>A0A4C1XVH0</accession>